<keyword evidence="1" id="KW-0547">Nucleotide-binding</keyword>
<dbReference type="SUPFAM" id="SSF53067">
    <property type="entry name" value="Actin-like ATPase domain"/>
    <property type="match status" value="2"/>
</dbReference>
<organism evidence="3 4">
    <name type="scientific">Bdellovibrio bacteriovorus</name>
    <dbReference type="NCBI Taxonomy" id="959"/>
    <lineage>
        <taxon>Bacteria</taxon>
        <taxon>Pseudomonadati</taxon>
        <taxon>Bdellovibrionota</taxon>
        <taxon>Bdellovibrionia</taxon>
        <taxon>Bdellovibrionales</taxon>
        <taxon>Pseudobdellovibrionaceae</taxon>
        <taxon>Bdellovibrio</taxon>
    </lineage>
</organism>
<dbReference type="EMBL" id="LUKD01000001">
    <property type="protein sequence ID" value="KYG68402.1"/>
    <property type="molecule type" value="Genomic_DNA"/>
</dbReference>
<dbReference type="Proteomes" id="UP000075799">
    <property type="component" value="Unassembled WGS sequence"/>
</dbReference>
<name>A0A162GKU8_BDEBC</name>
<evidence type="ECO:0000256" key="2">
    <source>
        <dbReference type="ARBA" id="ARBA00022840"/>
    </source>
</evidence>
<dbReference type="PANTHER" id="PTHR19375">
    <property type="entry name" value="HEAT SHOCK PROTEIN 70KDA"/>
    <property type="match status" value="1"/>
</dbReference>
<protein>
    <submittedName>
        <fullName evidence="3">HSP70 family molecular chaperone</fullName>
    </submittedName>
</protein>
<dbReference type="RefSeq" id="WP_063205099.1">
    <property type="nucleotide sequence ID" value="NZ_LUKD01000001.1"/>
</dbReference>
<accession>A0A162GKU8</accession>
<evidence type="ECO:0000313" key="3">
    <source>
        <dbReference type="EMBL" id="KYG68402.1"/>
    </source>
</evidence>
<dbReference type="InterPro" id="IPR043129">
    <property type="entry name" value="ATPase_NBD"/>
</dbReference>
<dbReference type="Gene3D" id="3.30.420.40">
    <property type="match status" value="3"/>
</dbReference>
<dbReference type="OrthoDB" id="5288085at2"/>
<dbReference type="Gene3D" id="3.90.640.10">
    <property type="entry name" value="Actin, Chain A, domain 4"/>
    <property type="match status" value="2"/>
</dbReference>
<comment type="caution">
    <text evidence="3">The sequence shown here is derived from an EMBL/GenBank/DDBJ whole genome shotgun (WGS) entry which is preliminary data.</text>
</comment>
<proteinExistence type="predicted"/>
<dbReference type="Pfam" id="PF00012">
    <property type="entry name" value="HSP70"/>
    <property type="match status" value="2"/>
</dbReference>
<sequence>MSSDSFLSIDFGTSNSLVGAFHKGQRYEALQLDPKSQDPTMMRTLLYFPHPDLCYYGTEAIEQYIEQDMEGRLFRSFKSHLPNQSYLGTVLNNRILTLETLIGVFLLELKKRAEKILDTPIERAVIGRPARYSMDPVADGFALHRMEKAATFAGFKEVQFVPEPLAAAFDYRRQLKSEKIVLIGDFGGGTSDFTLIKLRPEGFAKEDVLAIDGCPLAGDALDSVFMSHRLNEYFGAKSRYRLPMGSNVLTMPPAVSQRLNHPAHIVHLKEKDTYEFIREVKKCSLTQKDADAVERLFVLIEDQQIFPFFENIEKTKRALSGNESTEFSYDYPGLEMKESFSVKQFIDWATGTKEKIFAALDECLKNAGVTSDQVDLVCLTGGTAKVPFIQQELENRFGKERLQTQAHFHSVLSGLTESAGFWAHGQKVT</sequence>
<reference evidence="3 4" key="1">
    <citation type="submission" date="2016-03" db="EMBL/GenBank/DDBJ databases">
        <authorList>
            <person name="Ploux O."/>
        </authorList>
    </citation>
    <scope>NUCLEOTIDE SEQUENCE [LARGE SCALE GENOMIC DNA]</scope>
    <source>
        <strain evidence="3 4">EC13</strain>
    </source>
</reference>
<dbReference type="GO" id="GO:0140662">
    <property type="term" value="F:ATP-dependent protein folding chaperone"/>
    <property type="evidence" value="ECO:0007669"/>
    <property type="project" value="InterPro"/>
</dbReference>
<evidence type="ECO:0000256" key="1">
    <source>
        <dbReference type="ARBA" id="ARBA00022741"/>
    </source>
</evidence>
<dbReference type="InterPro" id="IPR013126">
    <property type="entry name" value="Hsp_70_fam"/>
</dbReference>
<evidence type="ECO:0000313" key="4">
    <source>
        <dbReference type="Proteomes" id="UP000075799"/>
    </source>
</evidence>
<dbReference type="GO" id="GO:0005524">
    <property type="term" value="F:ATP binding"/>
    <property type="evidence" value="ECO:0007669"/>
    <property type="project" value="UniProtKB-KW"/>
</dbReference>
<keyword evidence="2" id="KW-0067">ATP-binding</keyword>
<gene>
    <name evidence="3" type="ORF">AZI87_03895</name>
</gene>
<dbReference type="AlphaFoldDB" id="A0A162GKU8"/>